<dbReference type="EMBL" id="CP034951">
    <property type="protein sequence ID" value="QAA81041.1"/>
    <property type="molecule type" value="Genomic_DNA"/>
</dbReference>
<dbReference type="RefSeq" id="WP_128249433.1">
    <property type="nucleotide sequence ID" value="NZ_CP034951.1"/>
</dbReference>
<gene>
    <name evidence="1" type="ORF">EI546_04560</name>
</gene>
<dbReference type="InterPro" id="IPR024213">
    <property type="entry name" value="DUF3822"/>
</dbReference>
<protein>
    <submittedName>
        <fullName evidence="1">DUF3822 family protein</fullName>
    </submittedName>
</protein>
<dbReference type="Gene3D" id="3.30.420.260">
    <property type="match status" value="1"/>
</dbReference>
<dbReference type="KEGG" id="aev:EI546_04560"/>
<dbReference type="OrthoDB" id="658622at2"/>
<evidence type="ECO:0000313" key="2">
    <source>
        <dbReference type="Proteomes" id="UP000285517"/>
    </source>
</evidence>
<organism evidence="1 2">
    <name type="scientific">Aequorivita ciconiae</name>
    <dbReference type="NCBI Taxonomy" id="2494375"/>
    <lineage>
        <taxon>Bacteria</taxon>
        <taxon>Pseudomonadati</taxon>
        <taxon>Bacteroidota</taxon>
        <taxon>Flavobacteriia</taxon>
        <taxon>Flavobacteriales</taxon>
        <taxon>Flavobacteriaceae</taxon>
        <taxon>Aequorivita</taxon>
    </lineage>
</organism>
<name>A0A410G1B1_9FLAO</name>
<dbReference type="Gene3D" id="3.30.420.250">
    <property type="match status" value="1"/>
</dbReference>
<reference evidence="1 2" key="1">
    <citation type="submission" date="2019-01" db="EMBL/GenBank/DDBJ databases">
        <title>Complete genome sequencing of Aequorivita sp. H23M31.</title>
        <authorList>
            <person name="Bae J.-W."/>
        </authorList>
    </citation>
    <scope>NUCLEOTIDE SEQUENCE [LARGE SCALE GENOMIC DNA]</scope>
    <source>
        <strain evidence="1 2">H23M31</strain>
    </source>
</reference>
<accession>A0A410G1B1</accession>
<dbReference type="Proteomes" id="UP000285517">
    <property type="component" value="Chromosome"/>
</dbReference>
<sequence length="289" mass="33553">MVLWTKWIPQETGLKFTTLSTNKDIAQLNTIRLSVQVSLNGLSFLAINVQEGKTLFFEEKKLSYSTTPEELLMEIENLIFENKVLQQDFSEVSVIYSTAIYGLVPTALFDESRASEYLKFNSKILANDYIAHDILENQGIVVVYVPYMNINNFFFEKYGSFNYYHSVGVLLKTLLEKENYSLPKMYLHFQQNSFDCIVLKNGELQLCNTYAYKTAEDFIYYTLFCMEQLKLNPETIPVLLCGEIEADDDIYKMAYTYIRNIDFVPKEMNSLEIDNTEAAHRHFTLKNLG</sequence>
<keyword evidence="2" id="KW-1185">Reference proteome</keyword>
<dbReference type="Pfam" id="PF12864">
    <property type="entry name" value="DUF3822"/>
    <property type="match status" value="1"/>
</dbReference>
<evidence type="ECO:0000313" key="1">
    <source>
        <dbReference type="EMBL" id="QAA81041.1"/>
    </source>
</evidence>
<dbReference type="AlphaFoldDB" id="A0A410G1B1"/>
<proteinExistence type="predicted"/>
<dbReference type="CDD" id="cd24013">
    <property type="entry name" value="ASKHA_ATPase_BT3980-like"/>
    <property type="match status" value="1"/>
</dbReference>